<dbReference type="Gene3D" id="3.40.1010.10">
    <property type="entry name" value="Cobalt-precorrin-4 Transmethylase, Domain 1"/>
    <property type="match status" value="2"/>
</dbReference>
<organism evidence="5 6">
    <name type="scientific">Desulfonema magnum</name>
    <dbReference type="NCBI Taxonomy" id="45655"/>
    <lineage>
        <taxon>Bacteria</taxon>
        <taxon>Pseudomonadati</taxon>
        <taxon>Thermodesulfobacteriota</taxon>
        <taxon>Desulfobacteria</taxon>
        <taxon>Desulfobacterales</taxon>
        <taxon>Desulfococcaceae</taxon>
        <taxon>Desulfonema</taxon>
    </lineage>
</organism>
<dbReference type="KEGG" id="dmm:dnm_086630"/>
<feature type="domain" description="Tetrapyrrole methylase" evidence="4">
    <location>
        <begin position="313"/>
        <end position="535"/>
    </location>
</feature>
<dbReference type="GO" id="GO:0032259">
    <property type="term" value="P:methylation"/>
    <property type="evidence" value="ECO:0007669"/>
    <property type="project" value="UniProtKB-KW"/>
</dbReference>
<accession>A0A975GSZ6</accession>
<keyword evidence="6" id="KW-1185">Reference proteome</keyword>
<dbReference type="Proteomes" id="UP000663722">
    <property type="component" value="Chromosome"/>
</dbReference>
<keyword evidence="3" id="KW-0949">S-adenosyl-L-methionine</keyword>
<protein>
    <submittedName>
        <fullName evidence="5">Tetrapyrrole methylase</fullName>
    </submittedName>
</protein>
<dbReference type="InterPro" id="IPR035996">
    <property type="entry name" value="4pyrrol_Methylase_sf"/>
</dbReference>
<dbReference type="InterPro" id="IPR000878">
    <property type="entry name" value="4pyrrol_Mease"/>
</dbReference>
<evidence type="ECO:0000256" key="1">
    <source>
        <dbReference type="ARBA" id="ARBA00022603"/>
    </source>
</evidence>
<keyword evidence="1 5" id="KW-0489">Methyltransferase</keyword>
<evidence type="ECO:0000313" key="5">
    <source>
        <dbReference type="EMBL" id="QTA92580.1"/>
    </source>
</evidence>
<proteinExistence type="predicted"/>
<feature type="domain" description="Tetrapyrrole methylase" evidence="4">
    <location>
        <begin position="51"/>
        <end position="275"/>
    </location>
</feature>
<dbReference type="InterPro" id="IPR014776">
    <property type="entry name" value="4pyrrole_Mease_sub2"/>
</dbReference>
<dbReference type="CDD" id="cd11724">
    <property type="entry name" value="TP_methylase"/>
    <property type="match status" value="2"/>
</dbReference>
<dbReference type="EMBL" id="CP061800">
    <property type="protein sequence ID" value="QTA92580.1"/>
    <property type="molecule type" value="Genomic_DNA"/>
</dbReference>
<evidence type="ECO:0000259" key="4">
    <source>
        <dbReference type="Pfam" id="PF00590"/>
    </source>
</evidence>
<gene>
    <name evidence="5" type="ORF">dnm_086630</name>
</gene>
<sequence>MKNNNLEEMEMENKMTRGKKRITWMLALLWLVSVICGADILNAEAAVNGSFHLVGVGPGDAELLTSRALDVIRGADIVFCNAKKQEKLSALVDFKGKQVLDGYNVLFRYYGKDCAQVPADKKSWHGMTCEEFHKKQAEFAKLVRQAVKEGKHVAMLSSGDPTIYGPDIWAVKELHDLDPVVVPGLSAFNAANAVLKVSLGEVILTAPFKHKDSKDTLEKLTGHDRATLVIFMPRDMKELFTRLSAVHPADMPAAIVSNAGMAGREKMVRGTVGGLAANLPDMDFRRSIVYVGKALEHAQFEAKPSPENAGKGKFYLVGLGPGDPDIATLKALKIIESADLIFVHKRLGKKFEKYLAGKNVIHGYHRLFPFYGKKCADVTPKDQARERMSCEEYHKKQAEFAAIARKAVAEGKTVAMLDSGDPLVYGPCSWSLTELNDLNTEVVPGVSCFNAANAALRAGVTEGKNSHSVILASGWSVEEMAAHQSTMVLFTMRTDFKKFIDGLSKHYPADTPVAIVFKAGYAKEEKVMHGNLGTILSDMSKDKLPFEYLLYVGDFLNHSADRLKN</sequence>
<dbReference type="PANTHER" id="PTHR45790">
    <property type="entry name" value="SIROHEME SYNTHASE-RELATED"/>
    <property type="match status" value="1"/>
</dbReference>
<reference evidence="5" key="1">
    <citation type="journal article" date="2021" name="Microb. Physiol.">
        <title>Proteogenomic Insights into the Physiology of Marine, Sulfate-Reducing, Filamentous Desulfonema limicola and Desulfonema magnum.</title>
        <authorList>
            <person name="Schnaars V."/>
            <person name="Wohlbrand L."/>
            <person name="Scheve S."/>
            <person name="Hinrichs C."/>
            <person name="Reinhardt R."/>
            <person name="Rabus R."/>
        </authorList>
    </citation>
    <scope>NUCLEOTIDE SEQUENCE</scope>
    <source>
        <strain evidence="5">4be13</strain>
    </source>
</reference>
<keyword evidence="2" id="KW-0808">Transferase</keyword>
<dbReference type="AlphaFoldDB" id="A0A975GSZ6"/>
<dbReference type="Pfam" id="PF00590">
    <property type="entry name" value="TP_methylase"/>
    <property type="match status" value="2"/>
</dbReference>
<dbReference type="InterPro" id="IPR014777">
    <property type="entry name" value="4pyrrole_Mease_sub1"/>
</dbReference>
<dbReference type="InterPro" id="IPR050161">
    <property type="entry name" value="Siro_Cobalamin_biosynth"/>
</dbReference>
<dbReference type="GO" id="GO:0008168">
    <property type="term" value="F:methyltransferase activity"/>
    <property type="evidence" value="ECO:0007669"/>
    <property type="project" value="UniProtKB-KW"/>
</dbReference>
<name>A0A975GSZ6_9BACT</name>
<evidence type="ECO:0000256" key="3">
    <source>
        <dbReference type="ARBA" id="ARBA00022691"/>
    </source>
</evidence>
<evidence type="ECO:0000256" key="2">
    <source>
        <dbReference type="ARBA" id="ARBA00022679"/>
    </source>
</evidence>
<dbReference type="Gene3D" id="3.30.950.10">
    <property type="entry name" value="Methyltransferase, Cobalt-precorrin-4 Transmethylase, Domain 2"/>
    <property type="match status" value="2"/>
</dbReference>
<evidence type="ECO:0000313" key="6">
    <source>
        <dbReference type="Proteomes" id="UP000663722"/>
    </source>
</evidence>
<dbReference type="SUPFAM" id="SSF53790">
    <property type="entry name" value="Tetrapyrrole methylase"/>
    <property type="match status" value="2"/>
</dbReference>